<feature type="region of interest" description="Disordered" evidence="1">
    <location>
        <begin position="111"/>
        <end position="133"/>
    </location>
</feature>
<proteinExistence type="predicted"/>
<dbReference type="EMBL" id="JAWLUP010000070">
    <property type="protein sequence ID" value="MDV7267089.1"/>
    <property type="molecule type" value="Genomic_DNA"/>
</dbReference>
<name>A0AAE4V3G8_9NOCA</name>
<accession>A0AAE4V3G8</accession>
<evidence type="ECO:0000313" key="2">
    <source>
        <dbReference type="EMBL" id="MDV7267089.1"/>
    </source>
</evidence>
<gene>
    <name evidence="2" type="ORF">R4315_21405</name>
</gene>
<dbReference type="RefSeq" id="WP_317747786.1">
    <property type="nucleotide sequence ID" value="NZ_JAWLUP010000070.1"/>
</dbReference>
<dbReference type="Proteomes" id="UP001185863">
    <property type="component" value="Unassembled WGS sequence"/>
</dbReference>
<sequence length="133" mass="14076">MSARRNYRRDRMGRFAGAGVKVAATAKGARTVAKAAAKTGARKVGSTYVNGSFEKNLEVGRGGAYKGLKVGAEFRTPAGRGAVVKGIVGYHGPPNRRLDITPVLDKKQKKLAVTATRNPAAARRASAGKKLRR</sequence>
<dbReference type="AlphaFoldDB" id="A0AAE4V3G8"/>
<evidence type="ECO:0000256" key="1">
    <source>
        <dbReference type="SAM" id="MobiDB-lite"/>
    </source>
</evidence>
<organism evidence="2 3">
    <name type="scientific">Rhodococcus oxybenzonivorans</name>
    <dbReference type="NCBI Taxonomy" id="1990687"/>
    <lineage>
        <taxon>Bacteria</taxon>
        <taxon>Bacillati</taxon>
        <taxon>Actinomycetota</taxon>
        <taxon>Actinomycetes</taxon>
        <taxon>Mycobacteriales</taxon>
        <taxon>Nocardiaceae</taxon>
        <taxon>Rhodococcus</taxon>
    </lineage>
</organism>
<feature type="compositionally biased region" description="Low complexity" evidence="1">
    <location>
        <begin position="112"/>
        <end position="125"/>
    </location>
</feature>
<comment type="caution">
    <text evidence="2">The sequence shown here is derived from an EMBL/GenBank/DDBJ whole genome shotgun (WGS) entry which is preliminary data.</text>
</comment>
<reference evidence="2" key="1">
    <citation type="submission" date="2023-10" db="EMBL/GenBank/DDBJ databases">
        <title>Development of a sustainable strategy for remediation of hydrocarbon-contaminated territories based on the waste exchange concept.</title>
        <authorList>
            <person name="Krivoruchko A."/>
        </authorList>
    </citation>
    <scope>NUCLEOTIDE SEQUENCE</scope>
    <source>
        <strain evidence="2">IEGM 68</strain>
    </source>
</reference>
<protein>
    <submittedName>
        <fullName evidence="2">Uncharacterized protein</fullName>
    </submittedName>
</protein>
<evidence type="ECO:0000313" key="3">
    <source>
        <dbReference type="Proteomes" id="UP001185863"/>
    </source>
</evidence>